<evidence type="ECO:0008006" key="4">
    <source>
        <dbReference type="Google" id="ProtNLM"/>
    </source>
</evidence>
<feature type="region of interest" description="Disordered" evidence="1">
    <location>
        <begin position="231"/>
        <end position="258"/>
    </location>
</feature>
<name>A0A8H5EBC7_9HYPO</name>
<gene>
    <name evidence="2" type="ORF">FANTH_1197</name>
</gene>
<dbReference type="PANTHER" id="PTHR38166">
    <property type="entry name" value="C2H2-TYPE DOMAIN-CONTAINING PROTEIN-RELATED"/>
    <property type="match status" value="1"/>
</dbReference>
<reference evidence="2 3" key="1">
    <citation type="journal article" date="2020" name="BMC Genomics">
        <title>Correction to: Identification and distribution of gene clusters required for synthesis of sphingolipid metabolism inhibitors in diverse species of the filamentous fungus Fusarium.</title>
        <authorList>
            <person name="Kim H.S."/>
            <person name="Lohmar J.M."/>
            <person name="Busman M."/>
            <person name="Brown D.W."/>
            <person name="Naumann T.A."/>
            <person name="Divon H.H."/>
            <person name="Lysoe E."/>
            <person name="Uhlig S."/>
            <person name="Proctor R.H."/>
        </authorList>
    </citation>
    <scope>NUCLEOTIDE SEQUENCE [LARGE SCALE GENOMIC DNA]</scope>
    <source>
        <strain evidence="2 3">NRRL 25214</strain>
    </source>
</reference>
<dbReference type="AlphaFoldDB" id="A0A8H5EBC7"/>
<feature type="region of interest" description="Disordered" evidence="1">
    <location>
        <begin position="1"/>
        <end position="45"/>
    </location>
</feature>
<feature type="region of interest" description="Disordered" evidence="1">
    <location>
        <begin position="355"/>
        <end position="382"/>
    </location>
</feature>
<proteinExistence type="predicted"/>
<keyword evidence="3" id="KW-1185">Reference proteome</keyword>
<evidence type="ECO:0000313" key="2">
    <source>
        <dbReference type="EMBL" id="KAF5254015.1"/>
    </source>
</evidence>
<protein>
    <recommendedName>
        <fullName evidence="4">C2H2-type domain-containing protein</fullName>
    </recommendedName>
</protein>
<organism evidence="2 3">
    <name type="scientific">Fusarium anthophilum</name>
    <dbReference type="NCBI Taxonomy" id="48485"/>
    <lineage>
        <taxon>Eukaryota</taxon>
        <taxon>Fungi</taxon>
        <taxon>Dikarya</taxon>
        <taxon>Ascomycota</taxon>
        <taxon>Pezizomycotina</taxon>
        <taxon>Sordariomycetes</taxon>
        <taxon>Hypocreomycetidae</taxon>
        <taxon>Hypocreales</taxon>
        <taxon>Nectriaceae</taxon>
        <taxon>Fusarium</taxon>
        <taxon>Fusarium fujikuroi species complex</taxon>
    </lineage>
</organism>
<dbReference type="PANTHER" id="PTHR38166:SF1">
    <property type="entry name" value="C2H2-TYPE DOMAIN-CONTAINING PROTEIN"/>
    <property type="match status" value="1"/>
</dbReference>
<comment type="caution">
    <text evidence="2">The sequence shown here is derived from an EMBL/GenBank/DDBJ whole genome shotgun (WGS) entry which is preliminary data.</text>
</comment>
<dbReference type="Proteomes" id="UP000573603">
    <property type="component" value="Unassembled WGS sequence"/>
</dbReference>
<dbReference type="EMBL" id="JABEVY010000028">
    <property type="protein sequence ID" value="KAF5254015.1"/>
    <property type="molecule type" value="Genomic_DNA"/>
</dbReference>
<evidence type="ECO:0000256" key="1">
    <source>
        <dbReference type="SAM" id="MobiDB-lite"/>
    </source>
</evidence>
<sequence>MNPGNNEPRPVAGESSLQTSRRAHKRRRHDQNGGGDERDGQKWPQGKIEIRTFECPFCKLDPHRYAVCKGYQLTRLSDVMQHISRQHRILEVTLGSDEAVREQDIVLYCTRCRYLFHGMGASHKRDIHMNQDIECQPANIEHTGVMLDGEFEGLRSKLRSYPRHEETFRWNIIWKWCFPGRPCPASPYVEISAPRLEVESILQNGLASIPGLEQEQVHSMARGFADRIFNTLREPGNSPSVPPKAQSDSVQTAPASNYHAPICSPSNSTLTSQPLQIQTQGYNSHPPHIGIYGMPTGGQRDNSFDWNNTLTNYSAPSPARDSGAHMNSVNSFVHPGYFTGQDSGYPPVSYVDYPTDSFESANQDDEYLNRRANTTGRRDLEY</sequence>
<evidence type="ECO:0000313" key="3">
    <source>
        <dbReference type="Proteomes" id="UP000573603"/>
    </source>
</evidence>
<accession>A0A8H5EBC7</accession>
<feature type="compositionally biased region" description="Polar residues" evidence="1">
    <location>
        <begin position="246"/>
        <end position="255"/>
    </location>
</feature>